<name>A0A6C0DQV8_9ZZZZ</name>
<proteinExistence type="predicted"/>
<dbReference type="EMBL" id="MN739659">
    <property type="protein sequence ID" value="QHT18744.1"/>
    <property type="molecule type" value="Genomic_DNA"/>
</dbReference>
<organism evidence="1">
    <name type="scientific">viral metagenome</name>
    <dbReference type="NCBI Taxonomy" id="1070528"/>
    <lineage>
        <taxon>unclassified sequences</taxon>
        <taxon>metagenomes</taxon>
        <taxon>organismal metagenomes</taxon>
    </lineage>
</organism>
<accession>A0A6C0DQV8</accession>
<reference evidence="1" key="1">
    <citation type="journal article" date="2020" name="Nature">
        <title>Giant virus diversity and host interactions through global metagenomics.</title>
        <authorList>
            <person name="Schulz F."/>
            <person name="Roux S."/>
            <person name="Paez-Espino D."/>
            <person name="Jungbluth S."/>
            <person name="Walsh D.A."/>
            <person name="Denef V.J."/>
            <person name="McMahon K.D."/>
            <person name="Konstantinidis K.T."/>
            <person name="Eloe-Fadrosh E.A."/>
            <person name="Kyrpides N.C."/>
            <person name="Woyke T."/>
        </authorList>
    </citation>
    <scope>NUCLEOTIDE SEQUENCE</scope>
    <source>
        <strain evidence="1">GVMAG-M-3300023174-49</strain>
    </source>
</reference>
<sequence length="83" mass="9908">MENNKSSKKHVSFNIKVKFKTIPNRDTLTEFKSLLWWSPDEYYYNRCIITNEARLFMHKNGYTNFKQCASLFWADYSGTALIL</sequence>
<evidence type="ECO:0000313" key="1">
    <source>
        <dbReference type="EMBL" id="QHT18744.1"/>
    </source>
</evidence>
<protein>
    <submittedName>
        <fullName evidence="1">Uncharacterized protein</fullName>
    </submittedName>
</protein>
<dbReference type="AlphaFoldDB" id="A0A6C0DQV8"/>